<keyword evidence="4" id="KW-0694">RNA-binding</keyword>
<evidence type="ECO:0000256" key="5">
    <source>
        <dbReference type="ARBA" id="ARBA00023118"/>
    </source>
</evidence>
<dbReference type="InterPro" id="IPR010149">
    <property type="entry name" value="CRISPR-assoc_prot_Csm2_III-A"/>
</dbReference>
<gene>
    <name evidence="7" type="ORF">CHUV0807_1875</name>
</gene>
<proteinExistence type="inferred from homology"/>
<comment type="function">
    <text evidence="1">This subunit may be involved in monitoring complementarity of crRNA and target RNA.</text>
</comment>
<comment type="similarity">
    <text evidence="2">Belongs to the CRISPR-associated Csm2 family.</text>
</comment>
<protein>
    <recommendedName>
        <fullName evidence="3">CRISPR system Cms protein Csm2</fullName>
    </recommendedName>
    <alternativeName>
        <fullName evidence="6">CRISPR type III A-associated protein Csm2</fullName>
    </alternativeName>
</protein>
<dbReference type="EMBL" id="FKLO01000064">
    <property type="protein sequence ID" value="SAM68040.1"/>
    <property type="molecule type" value="Genomic_DNA"/>
</dbReference>
<dbReference type="GO" id="GO:0003723">
    <property type="term" value="F:RNA binding"/>
    <property type="evidence" value="ECO:0007669"/>
    <property type="project" value="UniProtKB-KW"/>
</dbReference>
<dbReference type="NCBIfam" id="TIGR01870">
    <property type="entry name" value="cas_TM1810_Csm2"/>
    <property type="match status" value="1"/>
</dbReference>
<dbReference type="Pfam" id="PF03750">
    <property type="entry name" value="Csm2_III-A"/>
    <property type="match status" value="1"/>
</dbReference>
<evidence type="ECO:0000256" key="1">
    <source>
        <dbReference type="ARBA" id="ARBA00003640"/>
    </source>
</evidence>
<evidence type="ECO:0000313" key="8">
    <source>
        <dbReference type="Proteomes" id="UP000190837"/>
    </source>
</evidence>
<accession>A0A1C3H5J6</accession>
<evidence type="ECO:0000256" key="4">
    <source>
        <dbReference type="ARBA" id="ARBA00022884"/>
    </source>
</evidence>
<dbReference type="RefSeq" id="WP_079541459.1">
    <property type="nucleotide sequence ID" value="NZ_CAUPBE010000024.1"/>
</dbReference>
<evidence type="ECO:0000256" key="3">
    <source>
        <dbReference type="ARBA" id="ARBA00016118"/>
    </source>
</evidence>
<organism evidence="7 8">
    <name type="scientific">Cardiobacterium hominis</name>
    <dbReference type="NCBI Taxonomy" id="2718"/>
    <lineage>
        <taxon>Bacteria</taxon>
        <taxon>Pseudomonadati</taxon>
        <taxon>Pseudomonadota</taxon>
        <taxon>Gammaproteobacteria</taxon>
        <taxon>Cardiobacteriales</taxon>
        <taxon>Cardiobacteriaceae</taxon>
        <taxon>Cardiobacterium</taxon>
    </lineage>
</organism>
<dbReference type="AlphaFoldDB" id="A0A1C3H5J6"/>
<dbReference type="Proteomes" id="UP000190837">
    <property type="component" value="Unassembled WGS sequence"/>
</dbReference>
<name>A0A1C3H5J6_9GAMM</name>
<evidence type="ECO:0000313" key="7">
    <source>
        <dbReference type="EMBL" id="SAM68040.1"/>
    </source>
</evidence>
<evidence type="ECO:0000256" key="6">
    <source>
        <dbReference type="ARBA" id="ARBA00031723"/>
    </source>
</evidence>
<sequence>MNVNLKDIQLQAPLQANIFSDIAARAAEDISQNKEQNKASQIRKYYDELLLWHNKIQQEQGDEARQKKYHDAAPFIQMLKAKVAYARGRKSGGKTLLDDNFVAIFNRLIDQISDPATLKNAKLFFEAMLGYRKAYETKNS</sequence>
<reference evidence="8" key="1">
    <citation type="submission" date="2016-04" db="EMBL/GenBank/DDBJ databases">
        <authorList>
            <person name="Tagini F."/>
        </authorList>
    </citation>
    <scope>NUCLEOTIDE SEQUENCE [LARGE SCALE GENOMIC DNA]</scope>
    <source>
        <strain evidence="8">CHUV0807</strain>
    </source>
</reference>
<evidence type="ECO:0000256" key="2">
    <source>
        <dbReference type="ARBA" id="ARBA00006896"/>
    </source>
</evidence>
<keyword evidence="5" id="KW-0051">Antiviral defense</keyword>
<dbReference type="GO" id="GO:0051607">
    <property type="term" value="P:defense response to virus"/>
    <property type="evidence" value="ECO:0007669"/>
    <property type="project" value="UniProtKB-KW"/>
</dbReference>